<accession>A0A238V2R7</accession>
<name>A0A238V2R7_9PSEU</name>
<dbReference type="InterPro" id="IPR017927">
    <property type="entry name" value="FAD-bd_FR_type"/>
</dbReference>
<evidence type="ECO:0000313" key="3">
    <source>
        <dbReference type="Proteomes" id="UP000198348"/>
    </source>
</evidence>
<dbReference type="InterPro" id="IPR039374">
    <property type="entry name" value="SIP_fam"/>
</dbReference>
<dbReference type="InterPro" id="IPR017938">
    <property type="entry name" value="Riboflavin_synthase-like_b-brl"/>
</dbReference>
<dbReference type="RefSeq" id="WP_089299574.1">
    <property type="nucleotide sequence ID" value="NZ_FZNW01000001.1"/>
</dbReference>
<dbReference type="Pfam" id="PF08021">
    <property type="entry name" value="FAD_binding_9"/>
    <property type="match status" value="1"/>
</dbReference>
<evidence type="ECO:0000313" key="2">
    <source>
        <dbReference type="EMBL" id="SNR28720.1"/>
    </source>
</evidence>
<proteinExistence type="predicted"/>
<dbReference type="PANTHER" id="PTHR30157:SF0">
    <property type="entry name" value="NADPH-DEPENDENT FERRIC-CHELATE REDUCTASE"/>
    <property type="match status" value="1"/>
</dbReference>
<protein>
    <submittedName>
        <fullName evidence="2">NADPH-dependent ferric siderophore reductase, contains FAD-binding and SIP domains</fullName>
    </submittedName>
</protein>
<organism evidence="2 3">
    <name type="scientific">Haloechinothrix alba</name>
    <dbReference type="NCBI Taxonomy" id="664784"/>
    <lineage>
        <taxon>Bacteria</taxon>
        <taxon>Bacillati</taxon>
        <taxon>Actinomycetota</taxon>
        <taxon>Actinomycetes</taxon>
        <taxon>Pseudonocardiales</taxon>
        <taxon>Pseudonocardiaceae</taxon>
        <taxon>Haloechinothrix</taxon>
    </lineage>
</organism>
<dbReference type="PROSITE" id="PS51384">
    <property type="entry name" value="FAD_FR"/>
    <property type="match status" value="1"/>
</dbReference>
<dbReference type="AlphaFoldDB" id="A0A238V2R7"/>
<dbReference type="OrthoDB" id="3291337at2"/>
<dbReference type="CDD" id="cd06193">
    <property type="entry name" value="siderophore_interacting"/>
    <property type="match status" value="1"/>
</dbReference>
<dbReference type="InterPro" id="IPR039261">
    <property type="entry name" value="FNR_nucleotide-bd"/>
</dbReference>
<reference evidence="2 3" key="1">
    <citation type="submission" date="2017-06" db="EMBL/GenBank/DDBJ databases">
        <authorList>
            <person name="Kim H.J."/>
            <person name="Triplett B.A."/>
        </authorList>
    </citation>
    <scope>NUCLEOTIDE SEQUENCE [LARGE SCALE GENOMIC DNA]</scope>
    <source>
        <strain evidence="2 3">DSM 45207</strain>
    </source>
</reference>
<dbReference type="Gene3D" id="2.40.30.10">
    <property type="entry name" value="Translation factors"/>
    <property type="match status" value="1"/>
</dbReference>
<keyword evidence="3" id="KW-1185">Reference proteome</keyword>
<evidence type="ECO:0000259" key="1">
    <source>
        <dbReference type="PROSITE" id="PS51384"/>
    </source>
</evidence>
<dbReference type="GO" id="GO:0016491">
    <property type="term" value="F:oxidoreductase activity"/>
    <property type="evidence" value="ECO:0007669"/>
    <property type="project" value="InterPro"/>
</dbReference>
<dbReference type="Proteomes" id="UP000198348">
    <property type="component" value="Unassembled WGS sequence"/>
</dbReference>
<dbReference type="SUPFAM" id="SSF63380">
    <property type="entry name" value="Riboflavin synthase domain-like"/>
    <property type="match status" value="1"/>
</dbReference>
<dbReference type="InterPro" id="IPR007037">
    <property type="entry name" value="SIP_rossman_dom"/>
</dbReference>
<dbReference type="InterPro" id="IPR013113">
    <property type="entry name" value="SIP_FAD-bd"/>
</dbReference>
<feature type="domain" description="FAD-binding FR-type" evidence="1">
    <location>
        <begin position="16"/>
        <end position="147"/>
    </location>
</feature>
<dbReference type="Pfam" id="PF04954">
    <property type="entry name" value="SIP"/>
    <property type="match status" value="1"/>
</dbReference>
<gene>
    <name evidence="2" type="ORF">SAMN06265360_101253</name>
</gene>
<sequence>MTHAIEQQRTRQVPRYRLYPVEVAARASVGPSFVRVTLAGDSLRSFGATGADQRVKLVLPRSGCALPEVPEGVDWYAAWRELAEDRRPVLRTYTVRAFRPERGELDIDFVLHGSGRRHGGPASAWAAGAGVGERVGILGPDRPGAGRMWGREWDPPGCACRFMLAGDETAVPAIGAIVEGLPADARGIVCVEVPTERDRQPWHAPAGVQLRWLARRRAGGPVPRGSLLAPEVARALGEMRGAAGCPGMCEPVPTRGEAAVLWDVPEHGDSEVRGEEFYGWFAGEAGLVKRLRRLVLAEHGVPRKSVAFMGYWKDERPSGQPA</sequence>
<dbReference type="PANTHER" id="PTHR30157">
    <property type="entry name" value="FERRIC REDUCTASE, NADPH-DEPENDENT"/>
    <property type="match status" value="1"/>
</dbReference>
<dbReference type="EMBL" id="FZNW01000001">
    <property type="protein sequence ID" value="SNR28720.1"/>
    <property type="molecule type" value="Genomic_DNA"/>
</dbReference>
<dbReference type="Gene3D" id="3.40.50.80">
    <property type="entry name" value="Nucleotide-binding domain of ferredoxin-NADP reductase (FNR) module"/>
    <property type="match status" value="1"/>
</dbReference>